<evidence type="ECO:0000256" key="8">
    <source>
        <dbReference type="RuleBase" id="RU364100"/>
    </source>
</evidence>
<evidence type="ECO:0000256" key="1">
    <source>
        <dbReference type="ARBA" id="ARBA00008136"/>
    </source>
</evidence>
<name>G4QEI3_GLANF</name>
<keyword evidence="10" id="KW-1185">Reference proteome</keyword>
<dbReference type="OrthoDB" id="6192129at2"/>
<dbReference type="InterPro" id="IPR036590">
    <property type="entry name" value="SRAP-like"/>
</dbReference>
<evidence type="ECO:0000256" key="4">
    <source>
        <dbReference type="ARBA" id="ARBA00022801"/>
    </source>
</evidence>
<keyword evidence="7" id="KW-0456">Lyase</keyword>
<dbReference type="EC" id="3.4.-.-" evidence="8"/>
<dbReference type="AlphaFoldDB" id="G4QEI3"/>
<keyword evidence="3" id="KW-0227">DNA damage</keyword>
<keyword evidence="6" id="KW-0238">DNA-binding</keyword>
<organism evidence="9 10">
    <name type="scientific">Glaciecola nitratireducens (strain JCM 12485 / KCTC 12276 / FR1064)</name>
    <dbReference type="NCBI Taxonomy" id="1085623"/>
    <lineage>
        <taxon>Bacteria</taxon>
        <taxon>Pseudomonadati</taxon>
        <taxon>Pseudomonadota</taxon>
        <taxon>Gammaproteobacteria</taxon>
        <taxon>Alteromonadales</taxon>
        <taxon>Alteromonadaceae</taxon>
        <taxon>Brumicola</taxon>
    </lineage>
</organism>
<protein>
    <recommendedName>
        <fullName evidence="8">Abasic site processing protein</fullName>
        <ecNumber evidence="8">3.4.-.-</ecNumber>
    </recommendedName>
</protein>
<evidence type="ECO:0000256" key="5">
    <source>
        <dbReference type="ARBA" id="ARBA00023124"/>
    </source>
</evidence>
<sequence length="235" mass="27041">MCGYIEVNGEQSSPVMLQPDFSDYLPFFTRGQNKVFYPAFGKDPNKTIDIVIRENGKLKQVSATWWFDCFDTDDGLAVGNKTTFNARNLQSPFWKHSLQNQRALVFATGIGESKLVGKTKHQYYMQSDGIFVLGALYRKHAENRYSCAVITRDSHPKMEPYHDKAFPCFLPMDPTFLDIWLDEGTRQHPRIDFVLENPTLYPTLHVQRVKTYKNKVPMKTPPPTILLSDLQAKLL</sequence>
<dbReference type="STRING" id="1085623.GNIT_0592"/>
<dbReference type="Gene3D" id="3.90.1680.10">
    <property type="entry name" value="SOS response associated peptidase-like"/>
    <property type="match status" value="1"/>
</dbReference>
<dbReference type="GO" id="GO:0016829">
    <property type="term" value="F:lyase activity"/>
    <property type="evidence" value="ECO:0007669"/>
    <property type="project" value="UniProtKB-KW"/>
</dbReference>
<evidence type="ECO:0000256" key="6">
    <source>
        <dbReference type="ARBA" id="ARBA00023125"/>
    </source>
</evidence>
<dbReference type="Proteomes" id="UP000009282">
    <property type="component" value="Chromosome"/>
</dbReference>
<evidence type="ECO:0000256" key="3">
    <source>
        <dbReference type="ARBA" id="ARBA00022763"/>
    </source>
</evidence>
<dbReference type="GO" id="GO:0008233">
    <property type="term" value="F:peptidase activity"/>
    <property type="evidence" value="ECO:0007669"/>
    <property type="project" value="UniProtKB-KW"/>
</dbReference>
<dbReference type="PANTHER" id="PTHR13604:SF0">
    <property type="entry name" value="ABASIC SITE PROCESSING PROTEIN HMCES"/>
    <property type="match status" value="1"/>
</dbReference>
<keyword evidence="4 8" id="KW-0378">Hydrolase</keyword>
<accession>G4QEI3</accession>
<dbReference type="Pfam" id="PF02586">
    <property type="entry name" value="SRAP"/>
    <property type="match status" value="1"/>
</dbReference>
<evidence type="ECO:0000313" key="10">
    <source>
        <dbReference type="Proteomes" id="UP000009282"/>
    </source>
</evidence>
<dbReference type="GO" id="GO:0003697">
    <property type="term" value="F:single-stranded DNA binding"/>
    <property type="evidence" value="ECO:0007669"/>
    <property type="project" value="InterPro"/>
</dbReference>
<dbReference type="GO" id="GO:0006508">
    <property type="term" value="P:proteolysis"/>
    <property type="evidence" value="ECO:0007669"/>
    <property type="project" value="UniProtKB-KW"/>
</dbReference>
<reference evidence="9 10" key="1">
    <citation type="journal article" date="2011" name="J. Bacteriol.">
        <title>Complete genome sequence of seawater bacterium Glaciecola nitratireducens FR1064T.</title>
        <authorList>
            <person name="Bian F."/>
            <person name="Qin Q.L."/>
            <person name="Xie B.B."/>
            <person name="Shu Y.L."/>
            <person name="Zhang X.Y."/>
            <person name="Yu Y."/>
            <person name="Chen B."/>
            <person name="Chen X.L."/>
            <person name="Zhou B.C."/>
            <person name="Zhang Y.Z."/>
        </authorList>
    </citation>
    <scope>NUCLEOTIDE SEQUENCE [LARGE SCALE GENOMIC DNA]</scope>
    <source>
        <strain evidence="10">JCM 12485 / KCTC 12276 / FR1064</strain>
    </source>
</reference>
<dbReference type="EMBL" id="CP003060">
    <property type="protein sequence ID" value="AEP28746.1"/>
    <property type="molecule type" value="Genomic_DNA"/>
</dbReference>
<dbReference type="SUPFAM" id="SSF143081">
    <property type="entry name" value="BB1717-like"/>
    <property type="match status" value="1"/>
</dbReference>
<evidence type="ECO:0000256" key="7">
    <source>
        <dbReference type="ARBA" id="ARBA00023239"/>
    </source>
</evidence>
<proteinExistence type="inferred from homology"/>
<comment type="similarity">
    <text evidence="1 8">Belongs to the SOS response-associated peptidase family.</text>
</comment>
<dbReference type="eggNOG" id="COG2135">
    <property type="taxonomic scope" value="Bacteria"/>
</dbReference>
<dbReference type="InterPro" id="IPR003738">
    <property type="entry name" value="SRAP"/>
</dbReference>
<dbReference type="KEGG" id="gni:GNIT_0592"/>
<dbReference type="PANTHER" id="PTHR13604">
    <property type="entry name" value="DC12-RELATED"/>
    <property type="match status" value="1"/>
</dbReference>
<keyword evidence="5" id="KW-0190">Covalent protein-DNA linkage</keyword>
<gene>
    <name evidence="9" type="ordered locus">GNIT_0592</name>
</gene>
<dbReference type="HOGENOM" id="CLU_1202772_0_0_6"/>
<dbReference type="GO" id="GO:0106300">
    <property type="term" value="P:protein-DNA covalent cross-linking repair"/>
    <property type="evidence" value="ECO:0007669"/>
    <property type="project" value="InterPro"/>
</dbReference>
<keyword evidence="2 8" id="KW-0645">Protease</keyword>
<evidence type="ECO:0000313" key="9">
    <source>
        <dbReference type="EMBL" id="AEP28746.1"/>
    </source>
</evidence>
<evidence type="ECO:0000256" key="2">
    <source>
        <dbReference type="ARBA" id="ARBA00022670"/>
    </source>
</evidence>